<dbReference type="EMBL" id="CM047749">
    <property type="protein sequence ID" value="KAJ0010039.1"/>
    <property type="molecule type" value="Genomic_DNA"/>
</dbReference>
<name>A0ACC0X4Z0_9ROSI</name>
<dbReference type="Proteomes" id="UP001163603">
    <property type="component" value="Chromosome 14"/>
</dbReference>
<gene>
    <name evidence="1" type="ORF">Pint_33669</name>
</gene>
<comment type="caution">
    <text evidence="1">The sequence shown here is derived from an EMBL/GenBank/DDBJ whole genome shotgun (WGS) entry which is preliminary data.</text>
</comment>
<evidence type="ECO:0000313" key="1">
    <source>
        <dbReference type="EMBL" id="KAJ0010039.1"/>
    </source>
</evidence>
<proteinExistence type="predicted"/>
<organism evidence="1 2">
    <name type="scientific">Pistacia integerrima</name>
    <dbReference type="NCBI Taxonomy" id="434235"/>
    <lineage>
        <taxon>Eukaryota</taxon>
        <taxon>Viridiplantae</taxon>
        <taxon>Streptophyta</taxon>
        <taxon>Embryophyta</taxon>
        <taxon>Tracheophyta</taxon>
        <taxon>Spermatophyta</taxon>
        <taxon>Magnoliopsida</taxon>
        <taxon>eudicotyledons</taxon>
        <taxon>Gunneridae</taxon>
        <taxon>Pentapetalae</taxon>
        <taxon>rosids</taxon>
        <taxon>malvids</taxon>
        <taxon>Sapindales</taxon>
        <taxon>Anacardiaceae</taxon>
        <taxon>Pistacia</taxon>
    </lineage>
</organism>
<accession>A0ACC0X4Z0</accession>
<sequence>MQKAFRNSFQTFGSPGAFATYSSGIRWYRSVKAVGTDVQMICKRILAKGCTVHIGIHL</sequence>
<protein>
    <submittedName>
        <fullName evidence="1">Uncharacterized protein</fullName>
    </submittedName>
</protein>
<reference evidence="2" key="1">
    <citation type="journal article" date="2023" name="G3 (Bethesda)">
        <title>Genome assembly and association tests identify interacting loci associated with vigor, precocity, and sex in interspecific pistachio rootstocks.</title>
        <authorList>
            <person name="Palmer W."/>
            <person name="Jacygrad E."/>
            <person name="Sagayaradj S."/>
            <person name="Cavanaugh K."/>
            <person name="Han R."/>
            <person name="Bertier L."/>
            <person name="Beede B."/>
            <person name="Kafkas S."/>
            <person name="Golino D."/>
            <person name="Preece J."/>
            <person name="Michelmore R."/>
        </authorList>
    </citation>
    <scope>NUCLEOTIDE SEQUENCE [LARGE SCALE GENOMIC DNA]</scope>
</reference>
<evidence type="ECO:0000313" key="2">
    <source>
        <dbReference type="Proteomes" id="UP001163603"/>
    </source>
</evidence>
<keyword evidence="2" id="KW-1185">Reference proteome</keyword>